<evidence type="ECO:0000256" key="7">
    <source>
        <dbReference type="ARBA" id="ARBA00023136"/>
    </source>
</evidence>
<gene>
    <name evidence="10" type="ORF">UY58_C0006G0013</name>
</gene>
<evidence type="ECO:0000256" key="8">
    <source>
        <dbReference type="SAM" id="Phobius"/>
    </source>
</evidence>
<evidence type="ECO:0000259" key="9">
    <source>
        <dbReference type="Pfam" id="PF00482"/>
    </source>
</evidence>
<feature type="transmembrane region" description="Helical" evidence="8">
    <location>
        <begin position="220"/>
        <end position="242"/>
    </location>
</feature>
<dbReference type="Pfam" id="PF00482">
    <property type="entry name" value="T2SSF"/>
    <property type="match status" value="2"/>
</dbReference>
<dbReference type="InterPro" id="IPR003004">
    <property type="entry name" value="GspF/PilC"/>
</dbReference>
<comment type="similarity">
    <text evidence="2">Belongs to the GSP F family.</text>
</comment>
<evidence type="ECO:0000256" key="6">
    <source>
        <dbReference type="ARBA" id="ARBA00022989"/>
    </source>
</evidence>
<feature type="domain" description="Type II secretion system protein GspF" evidence="9">
    <location>
        <begin position="274"/>
        <end position="396"/>
    </location>
</feature>
<evidence type="ECO:0000313" key="10">
    <source>
        <dbReference type="EMBL" id="KKW17290.1"/>
    </source>
</evidence>
<comment type="subcellular location">
    <subcellularLocation>
        <location evidence="1">Cell inner membrane</location>
        <topology evidence="1">Multi-pass membrane protein</topology>
    </subcellularLocation>
</comment>
<dbReference type="InterPro" id="IPR042094">
    <property type="entry name" value="T2SS_GspF_sf"/>
</dbReference>
<accession>A0A0G1WFA0</accession>
<comment type="caution">
    <text evidence="10">The sequence shown here is derived from an EMBL/GenBank/DDBJ whole genome shotgun (WGS) entry which is preliminary data.</text>
</comment>
<name>A0A0G1WFA0_9BACT</name>
<dbReference type="PANTHER" id="PTHR30012">
    <property type="entry name" value="GENERAL SECRETION PATHWAY PROTEIN"/>
    <property type="match status" value="1"/>
</dbReference>
<keyword evidence="4" id="KW-0997">Cell inner membrane</keyword>
<dbReference type="Gene3D" id="1.20.81.30">
    <property type="entry name" value="Type II secretion system (T2SS), domain F"/>
    <property type="match status" value="2"/>
</dbReference>
<evidence type="ECO:0000256" key="5">
    <source>
        <dbReference type="ARBA" id="ARBA00022692"/>
    </source>
</evidence>
<evidence type="ECO:0000256" key="4">
    <source>
        <dbReference type="ARBA" id="ARBA00022519"/>
    </source>
</evidence>
<keyword evidence="5 8" id="KW-0812">Transmembrane</keyword>
<organism evidence="10 11">
    <name type="scientific">Candidatus Magasanikbacteria bacterium GW2011_GWA2_50_22</name>
    <dbReference type="NCBI Taxonomy" id="1619043"/>
    <lineage>
        <taxon>Bacteria</taxon>
        <taxon>Candidatus Magasanikiibacteriota</taxon>
    </lineage>
</organism>
<reference evidence="10 11" key="1">
    <citation type="journal article" date="2015" name="Nature">
        <title>rRNA introns, odd ribosomes, and small enigmatic genomes across a large radiation of phyla.</title>
        <authorList>
            <person name="Brown C.T."/>
            <person name="Hug L.A."/>
            <person name="Thomas B.C."/>
            <person name="Sharon I."/>
            <person name="Castelle C.J."/>
            <person name="Singh A."/>
            <person name="Wilkins M.J."/>
            <person name="Williams K.H."/>
            <person name="Banfield J.F."/>
        </authorList>
    </citation>
    <scope>NUCLEOTIDE SEQUENCE [LARGE SCALE GENOMIC DNA]</scope>
</reference>
<protein>
    <submittedName>
        <fullName evidence="10">Type IV pilin</fullName>
    </submittedName>
</protein>
<dbReference type="AlphaFoldDB" id="A0A0G1WFA0"/>
<evidence type="ECO:0000256" key="3">
    <source>
        <dbReference type="ARBA" id="ARBA00022475"/>
    </source>
</evidence>
<feature type="transmembrane region" description="Helical" evidence="8">
    <location>
        <begin position="377"/>
        <end position="398"/>
    </location>
</feature>
<keyword evidence="7 8" id="KW-0472">Membrane</keyword>
<dbReference type="EMBL" id="LCQN01000006">
    <property type="protein sequence ID" value="KKW17290.1"/>
    <property type="molecule type" value="Genomic_DNA"/>
</dbReference>
<evidence type="ECO:0000256" key="1">
    <source>
        <dbReference type="ARBA" id="ARBA00004429"/>
    </source>
</evidence>
<dbReference type="PANTHER" id="PTHR30012:SF0">
    <property type="entry name" value="TYPE II SECRETION SYSTEM PROTEIN F-RELATED"/>
    <property type="match status" value="1"/>
</dbReference>
<evidence type="ECO:0000313" key="11">
    <source>
        <dbReference type="Proteomes" id="UP000033982"/>
    </source>
</evidence>
<feature type="domain" description="Type II secretion system protein GspF" evidence="9">
    <location>
        <begin position="70"/>
        <end position="193"/>
    </location>
</feature>
<dbReference type="InterPro" id="IPR018076">
    <property type="entry name" value="T2SS_GspF_dom"/>
</dbReference>
<dbReference type="FunFam" id="1.20.81.30:FF:000001">
    <property type="entry name" value="Type II secretion system protein F"/>
    <property type="match status" value="2"/>
</dbReference>
<proteinExistence type="inferred from homology"/>
<dbReference type="Proteomes" id="UP000033982">
    <property type="component" value="Unassembled WGS sequence"/>
</dbReference>
<keyword evidence="6 8" id="KW-1133">Transmembrane helix</keyword>
<feature type="transmembrane region" description="Helical" evidence="8">
    <location>
        <begin position="169"/>
        <end position="189"/>
    </location>
</feature>
<dbReference type="GO" id="GO:0005886">
    <property type="term" value="C:plasma membrane"/>
    <property type="evidence" value="ECO:0007669"/>
    <property type="project" value="UniProtKB-SubCell"/>
</dbReference>
<keyword evidence="3" id="KW-1003">Cell membrane</keyword>
<dbReference type="PRINTS" id="PR00812">
    <property type="entry name" value="BCTERIALGSPF"/>
</dbReference>
<sequence length="405" mass="44609">MRFTYTAEKNDGEVYKGIAEARDRFELYEIIRREGAHIIAISEEQNRGKFSLEYWNAKLGSVSEYEKILFARNLGAMLGAGLSLARALSVMERQVKNPKMAMIVSELSSDIRRGNSFNVSLAKHPGVFSKLLIALVHAGEEGGDLPASLAVVAEQMERMYNLKKKIRGALIYPTIILIAMVGITILMMIEVVPTLAQTFIEMKVALPASTRLIISISDFLVQYTVLALGLIFGTVAAIYFALRTTIGRRVGDFVSLRLPIIGTLVREVNAARTSRTLASLLTSGVDVLSSLEIVADVVQNSYFQEVIRDARVAVGQGQPLSAVFAKREDLYPTFVGEMMSVGEETGQTGEMLKRLALFYEDEVDRKTKDMSTVIEPFLMIFIASGVGFFAVSMISPIYSLSESIG</sequence>
<evidence type="ECO:0000256" key="2">
    <source>
        <dbReference type="ARBA" id="ARBA00005745"/>
    </source>
</evidence>